<evidence type="ECO:0000313" key="1">
    <source>
        <dbReference type="EMBL" id="MBE2899930.1"/>
    </source>
</evidence>
<dbReference type="GO" id="GO:0008967">
    <property type="term" value="F:phosphoglycolate phosphatase activity"/>
    <property type="evidence" value="ECO:0007669"/>
    <property type="project" value="TreeGrafter"/>
</dbReference>
<reference evidence="1" key="1">
    <citation type="submission" date="2018-06" db="EMBL/GenBank/DDBJ databases">
        <title>Draft genome sequence of Methanothermobacter thermautotrophicus Strain WHS, a thermophilic, hydrogenotrophic methanogen isolated from Washburn Hot Springs in Yellowstone National Park, USA.</title>
        <authorList>
            <person name="Mckay L.J."/>
            <person name="Klingelsmith K."/>
            <person name="Inskeep W.P."/>
            <person name="Fields M.W."/>
        </authorList>
    </citation>
    <scope>NUCLEOTIDE SEQUENCE</scope>
    <source>
        <strain evidence="1">WHS</strain>
    </source>
</reference>
<dbReference type="SFLD" id="SFLDG01129">
    <property type="entry name" value="C1.5:_HAD__Beta-PGM__Phosphata"/>
    <property type="match status" value="1"/>
</dbReference>
<dbReference type="GO" id="GO:0005829">
    <property type="term" value="C:cytosol"/>
    <property type="evidence" value="ECO:0007669"/>
    <property type="project" value="TreeGrafter"/>
</dbReference>
<dbReference type="InterPro" id="IPR023214">
    <property type="entry name" value="HAD_sf"/>
</dbReference>
<sequence>MMALFDVDKTLIHRSYAHEDAFRHAFREVYGVDAGVDSIDYHGKTDPSIAEEVLLLKGLEDAEIEMHLDEFLVELREYVKHNIKGEDIELIDGVDEFLSFLKSMGVSIGLVTGNLMEIAFMKLERAGIAGYFSFGGFGSDSPDRKKLTEIAVRRGLSLGATGVTVLFGDTPHDMMAGTHVGAVNIGISAGRYSERDLLAAGACYVFPDYRSPELRDTVLNIHDP</sequence>
<dbReference type="EMBL" id="QKOF01000005">
    <property type="protein sequence ID" value="MBE2899930.1"/>
    <property type="molecule type" value="Genomic_DNA"/>
</dbReference>
<comment type="caution">
    <text evidence="1">The sequence shown here is derived from an EMBL/GenBank/DDBJ whole genome shotgun (WGS) entry which is preliminary data.</text>
</comment>
<proteinExistence type="predicted"/>
<dbReference type="AlphaFoldDB" id="A0A842YMV1"/>
<dbReference type="SUPFAM" id="SSF56784">
    <property type="entry name" value="HAD-like"/>
    <property type="match status" value="1"/>
</dbReference>
<protein>
    <submittedName>
        <fullName evidence="1">Haloacid dehalogenase</fullName>
    </submittedName>
</protein>
<dbReference type="InterPro" id="IPR041492">
    <property type="entry name" value="HAD_2"/>
</dbReference>
<dbReference type="OrthoDB" id="82046at2157"/>
<name>A0A842YMV1_METTF</name>
<evidence type="ECO:0000313" key="2">
    <source>
        <dbReference type="Proteomes" id="UP000646659"/>
    </source>
</evidence>
<dbReference type="PANTHER" id="PTHR43434:SF1">
    <property type="entry name" value="PHOSPHOGLYCOLATE PHOSPHATASE"/>
    <property type="match status" value="1"/>
</dbReference>
<organism evidence="1 2">
    <name type="scientific">Methanothermobacter thermautotrophicus</name>
    <name type="common">Methanobacterium thermoformicicum</name>
    <dbReference type="NCBI Taxonomy" id="145262"/>
    <lineage>
        <taxon>Archaea</taxon>
        <taxon>Methanobacteriati</taxon>
        <taxon>Methanobacteriota</taxon>
        <taxon>Methanomada group</taxon>
        <taxon>Methanobacteria</taxon>
        <taxon>Methanobacteriales</taxon>
        <taxon>Methanobacteriaceae</taxon>
        <taxon>Methanothermobacter</taxon>
    </lineage>
</organism>
<dbReference type="PANTHER" id="PTHR43434">
    <property type="entry name" value="PHOSPHOGLYCOLATE PHOSPHATASE"/>
    <property type="match status" value="1"/>
</dbReference>
<dbReference type="Gene3D" id="1.10.150.240">
    <property type="entry name" value="Putative phosphatase, domain 2"/>
    <property type="match status" value="1"/>
</dbReference>
<dbReference type="InterPro" id="IPR050155">
    <property type="entry name" value="HAD-like_hydrolase_sf"/>
</dbReference>
<dbReference type="Pfam" id="PF13419">
    <property type="entry name" value="HAD_2"/>
    <property type="match status" value="1"/>
</dbReference>
<dbReference type="InterPro" id="IPR023198">
    <property type="entry name" value="PGP-like_dom2"/>
</dbReference>
<dbReference type="GO" id="GO:0006281">
    <property type="term" value="P:DNA repair"/>
    <property type="evidence" value="ECO:0007669"/>
    <property type="project" value="TreeGrafter"/>
</dbReference>
<dbReference type="InterPro" id="IPR036412">
    <property type="entry name" value="HAD-like_sf"/>
</dbReference>
<dbReference type="Gene3D" id="3.40.50.1000">
    <property type="entry name" value="HAD superfamily/HAD-like"/>
    <property type="match status" value="1"/>
</dbReference>
<accession>A0A842YMV1</accession>
<dbReference type="Proteomes" id="UP000646659">
    <property type="component" value="Unassembled WGS sequence"/>
</dbReference>
<gene>
    <name evidence="1" type="ORF">DNK57_03735</name>
</gene>
<dbReference type="RefSeq" id="WP_192961700.1">
    <property type="nucleotide sequence ID" value="NZ_QKOF01000005.1"/>
</dbReference>
<dbReference type="SFLD" id="SFLDS00003">
    <property type="entry name" value="Haloacid_Dehalogenase"/>
    <property type="match status" value="1"/>
</dbReference>